<protein>
    <submittedName>
        <fullName evidence="1">Uncharacterized protein</fullName>
    </submittedName>
</protein>
<accession>W2CKM6</accession>
<reference evidence="1 2" key="1">
    <citation type="submission" date="2013-11" db="EMBL/GenBank/DDBJ databases">
        <title>Single cell genomics of uncultured Tannerella BU063 (oral taxon 286).</title>
        <authorList>
            <person name="Beall C.J."/>
            <person name="Campbell A.G."/>
            <person name="Griffen A.L."/>
            <person name="Podar M."/>
            <person name="Leys E.J."/>
        </authorList>
    </citation>
    <scope>NUCLEOTIDE SEQUENCE [LARGE SCALE GENOMIC DNA]</scope>
    <source>
        <strain evidence="1">Cell 1/3</strain>
    </source>
</reference>
<organism evidence="1 2">
    <name type="scientific">Tannerella sp. oral taxon BU063 isolate Cell 1/3</name>
    <dbReference type="NCBI Taxonomy" id="1411022"/>
    <lineage>
        <taxon>Bacteria</taxon>
        <taxon>Pseudomonadati</taxon>
        <taxon>Bacteroidota</taxon>
        <taxon>Bacteroidia</taxon>
        <taxon>Bacteroidales</taxon>
        <taxon>Tannerellaceae</taxon>
        <taxon>Tannerella</taxon>
    </lineage>
</organism>
<evidence type="ECO:0000313" key="1">
    <source>
        <dbReference type="EMBL" id="ETK07007.1"/>
    </source>
</evidence>
<proteinExistence type="predicted"/>
<dbReference type="Proteomes" id="UP000034982">
    <property type="component" value="Unassembled WGS sequence"/>
</dbReference>
<gene>
    <name evidence="1" type="ORF">T230_09435</name>
</gene>
<comment type="caution">
    <text evidence="1">The sequence shown here is derived from an EMBL/GenBank/DDBJ whole genome shotgun (WGS) entry which is preliminary data.</text>
</comment>
<sequence>MFEDLYLLYQAIFLNYDVHLGHLFLMRSTGLLDNYMRERAIVTRLIIREKMPIMVVSTFHGLERMTQTNVVV</sequence>
<name>W2CKM6_9BACT</name>
<evidence type="ECO:0000313" key="2">
    <source>
        <dbReference type="Proteomes" id="UP000034982"/>
    </source>
</evidence>
<dbReference type="AlphaFoldDB" id="W2CKM6"/>
<dbReference type="EMBL" id="AYYE01001102">
    <property type="protein sequence ID" value="ETK07007.1"/>
    <property type="molecule type" value="Genomic_DNA"/>
</dbReference>